<proteinExistence type="predicted"/>
<keyword evidence="1" id="KW-1133">Transmembrane helix</keyword>
<dbReference type="EMBL" id="FO082820">
    <property type="protein sequence ID" value="CCF18334.1"/>
    <property type="molecule type" value="Genomic_DNA"/>
</dbReference>
<feature type="transmembrane region" description="Helical" evidence="1">
    <location>
        <begin position="44"/>
        <end position="62"/>
    </location>
</feature>
<dbReference type="InterPro" id="IPR009936">
    <property type="entry name" value="DUF1468"/>
</dbReference>
<dbReference type="Pfam" id="PF07331">
    <property type="entry name" value="TctB"/>
    <property type="match status" value="1"/>
</dbReference>
<feature type="transmembrane region" description="Helical" evidence="1">
    <location>
        <begin position="83"/>
        <end position="99"/>
    </location>
</feature>
<name>L0NBS6_9HYPH</name>
<gene>
    <name evidence="3" type="ORF">NT26_0610</name>
</gene>
<protein>
    <recommendedName>
        <fullName evidence="2">DUF1468 domain-containing protein</fullName>
    </recommendedName>
</protein>
<evidence type="ECO:0000256" key="1">
    <source>
        <dbReference type="SAM" id="Phobius"/>
    </source>
</evidence>
<feature type="domain" description="DUF1468" evidence="2">
    <location>
        <begin position="9"/>
        <end position="154"/>
    </location>
</feature>
<evidence type="ECO:0000259" key="2">
    <source>
        <dbReference type="Pfam" id="PF07331"/>
    </source>
</evidence>
<feature type="transmembrane region" description="Helical" evidence="1">
    <location>
        <begin position="130"/>
        <end position="153"/>
    </location>
</feature>
<organism evidence="3 4">
    <name type="scientific">Pseudorhizobium banfieldiae</name>
    <dbReference type="NCBI Taxonomy" id="1125847"/>
    <lineage>
        <taxon>Bacteria</taxon>
        <taxon>Pseudomonadati</taxon>
        <taxon>Pseudomonadota</taxon>
        <taxon>Alphaproteobacteria</taxon>
        <taxon>Hyphomicrobiales</taxon>
        <taxon>Rhizobiaceae</taxon>
        <taxon>Rhizobium/Agrobacterium group</taxon>
        <taxon>Pseudorhizobium</taxon>
    </lineage>
</organism>
<reference evidence="3 4" key="1">
    <citation type="journal article" date="2013" name="Genome Biol. Evol.">
        <title>Life in an arsenic-containing gold mine: genome and physiology of the autotrophic arsenite-oxidizing bacterium rhizobium sp. NT-26.</title>
        <authorList>
            <person name="Andres J."/>
            <person name="Arsene-Ploetze F."/>
            <person name="Barbe V."/>
            <person name="Brochier-Armanet C."/>
            <person name="Cleiss-Arnold J."/>
            <person name="Coppee J.Y."/>
            <person name="Dillies M.A."/>
            <person name="Geist"/>
            <person name="L"/>
            <person name="Joublin A."/>
            <person name="Koechler S."/>
            <person name="Lassalle F."/>
            <person name="Marchal M."/>
            <person name="Medigue C."/>
            <person name="Muller D."/>
            <person name="Nesme X."/>
            <person name="Plewniak F."/>
            <person name="Proux C."/>
            <person name="Ramirez-Bahena M.H."/>
            <person name="Schenowitz C."/>
            <person name="Sismeiro O."/>
            <person name="Vallenet D."/>
            <person name="Santini J.M."/>
            <person name="Bertin P.N."/>
        </authorList>
    </citation>
    <scope>NUCLEOTIDE SEQUENCE [LARGE SCALE GENOMIC DNA]</scope>
    <source>
        <strain evidence="3 4">NT-26</strain>
    </source>
</reference>
<accession>L0NBS6</accession>
<evidence type="ECO:0000313" key="4">
    <source>
        <dbReference type="Proteomes" id="UP000010792"/>
    </source>
</evidence>
<keyword evidence="1" id="KW-0812">Transmembrane</keyword>
<feature type="transmembrane region" description="Helical" evidence="1">
    <location>
        <begin position="105"/>
        <end position="123"/>
    </location>
</feature>
<dbReference type="AlphaFoldDB" id="L0NBS6"/>
<dbReference type="KEGG" id="rht:NT26_0610"/>
<sequence length="155" mass="17152">MRLSDILSAGFLLVFGLVLYFLIIPDQIGSQSWGGLAPDFFPRLIARLLLILTALLLAVQLISVWRRAPHTEAAMLPIRLPELAFIGAASIVLMVAYLLMREVGYIVAAMFIIAAAGVAMGSVRRTLLQLPLMVFIAPAVIYLIFRYFFIIYLPA</sequence>
<keyword evidence="4" id="KW-1185">Reference proteome</keyword>
<dbReference type="Proteomes" id="UP000010792">
    <property type="component" value="Chromosome"/>
</dbReference>
<feature type="transmembrane region" description="Helical" evidence="1">
    <location>
        <begin position="7"/>
        <end position="24"/>
    </location>
</feature>
<evidence type="ECO:0000313" key="3">
    <source>
        <dbReference type="EMBL" id="CCF18334.1"/>
    </source>
</evidence>
<dbReference type="STRING" id="1125847.NT26_0610"/>
<dbReference type="RefSeq" id="WP_052637288.1">
    <property type="nucleotide sequence ID" value="NZ_FO082820.1"/>
</dbReference>
<keyword evidence="1" id="KW-0472">Membrane</keyword>